<feature type="domain" description="DUF6973" evidence="2">
    <location>
        <begin position="49"/>
        <end position="157"/>
    </location>
</feature>
<dbReference type="Pfam" id="PF22322">
    <property type="entry name" value="DUF6973"/>
    <property type="match status" value="1"/>
</dbReference>
<feature type="signal peptide" evidence="1">
    <location>
        <begin position="1"/>
        <end position="20"/>
    </location>
</feature>
<name>A0A448VQH0_9NEIS</name>
<dbReference type="RefSeq" id="WP_004284923.1">
    <property type="nucleotide sequence ID" value="NZ_CAUJRG010000021.1"/>
</dbReference>
<dbReference type="Proteomes" id="UP000272771">
    <property type="component" value="Chromosome"/>
</dbReference>
<reference evidence="3 4" key="1">
    <citation type="submission" date="2018-12" db="EMBL/GenBank/DDBJ databases">
        <authorList>
            <consortium name="Pathogen Informatics"/>
        </authorList>
    </citation>
    <scope>NUCLEOTIDE SEQUENCE [LARGE SCALE GENOMIC DNA]</scope>
    <source>
        <strain evidence="3 4">NCTC12742</strain>
    </source>
</reference>
<accession>A0A448VQH0</accession>
<organism evidence="3 4">
    <name type="scientific">Neisseria weaveri</name>
    <dbReference type="NCBI Taxonomy" id="28091"/>
    <lineage>
        <taxon>Bacteria</taxon>
        <taxon>Pseudomonadati</taxon>
        <taxon>Pseudomonadota</taxon>
        <taxon>Betaproteobacteria</taxon>
        <taxon>Neisseriales</taxon>
        <taxon>Neisseriaceae</taxon>
        <taxon>Neisseria</taxon>
    </lineage>
</organism>
<dbReference type="AlphaFoldDB" id="A0A448VQH0"/>
<protein>
    <submittedName>
        <fullName evidence="3">Putative hemagglutinin</fullName>
    </submittedName>
</protein>
<evidence type="ECO:0000256" key="1">
    <source>
        <dbReference type="SAM" id="SignalP"/>
    </source>
</evidence>
<sequence>MKRLLLTLSVCLLAACQAQATESRRSKVIRFIISHPIAAQTIGLDSDRATNITSNAVRLSNATKLDNSHRDGRGTQINAVRHTLWQAAITSRFNADIARKIGDAYEINPSIREDQQDYADRYQADQAVDLRNNRIGRKIGTTHNKTNMKTLAGLVLEHFHRHGLWTASEIKENGKTFWRIEQTRIGKKAYQKALTELESLNHNGFTPEQQRRFDQNKTNAITQTIQSIRERQ</sequence>
<evidence type="ECO:0000259" key="2">
    <source>
        <dbReference type="Pfam" id="PF22322"/>
    </source>
</evidence>
<dbReference type="PROSITE" id="PS51257">
    <property type="entry name" value="PROKAR_LIPOPROTEIN"/>
    <property type="match status" value="1"/>
</dbReference>
<evidence type="ECO:0000313" key="3">
    <source>
        <dbReference type="EMBL" id="VEJ52055.1"/>
    </source>
</evidence>
<keyword evidence="4" id="KW-1185">Reference proteome</keyword>
<dbReference type="OrthoDB" id="6458461at2"/>
<feature type="chain" id="PRO_5019436765" evidence="1">
    <location>
        <begin position="21"/>
        <end position="232"/>
    </location>
</feature>
<proteinExistence type="predicted"/>
<keyword evidence="1" id="KW-0732">Signal</keyword>
<evidence type="ECO:0000313" key="4">
    <source>
        <dbReference type="Proteomes" id="UP000272771"/>
    </source>
</evidence>
<dbReference type="InterPro" id="IPR054246">
    <property type="entry name" value="DUF6973"/>
</dbReference>
<dbReference type="EMBL" id="LR134533">
    <property type="protein sequence ID" value="VEJ52055.1"/>
    <property type="molecule type" value="Genomic_DNA"/>
</dbReference>
<gene>
    <name evidence="3" type="ORF">NCTC12742_01969</name>
</gene>
<dbReference type="STRING" id="28091.SAMEA3174300_00523"/>